<dbReference type="Gene3D" id="3.40.605.10">
    <property type="entry name" value="Aldehyde Dehydrogenase, Chain A, domain 1"/>
    <property type="match status" value="1"/>
</dbReference>
<evidence type="ECO:0000256" key="1">
    <source>
        <dbReference type="ARBA" id="ARBA00023002"/>
    </source>
</evidence>
<evidence type="ECO:0000259" key="4">
    <source>
        <dbReference type="Pfam" id="PF00171"/>
    </source>
</evidence>
<dbReference type="PROSITE" id="PS00070">
    <property type="entry name" value="ALDEHYDE_DEHYDR_CYS"/>
    <property type="match status" value="1"/>
</dbReference>
<sequence length="495" mass="51468">MSIEEMVESYLGDGTLPDLPDRHFIAGDWAAPVNGGRMETFDAGAARPFHVVAAGDAADVDRAVAAAERVQRAWGRTKPSERGAILMRAAALLRQEAARFAFAESLDSGKPLQEAEGDVAGAARAFEYYSGAADKIEGGTFPVGSDHIAYSLPEPMGVTAHIIPWNFPISTAARGIAPALAAGCTVVAKPADTTPLTMLMLAELLVRAGLPTGVCNVVTGTGPDAGAPLVAHPGVRHVTFTGSVPTGIGVMQAAARNVASVVLELGGKSPVIVFEDADLDAAADGVIGAIFENAGQICSAGSRLIVSRAVHGEMVARVVQKAQAIEMGHGLRRPALGPLNSDAHLGRVRSAVESALSRGRRATIGGTVATDPVTNAGWFFAPTIFDDVPADDALVQDEIFGPVLSVQVAEDEAHALQLANCTDYGLVAGIYTADFGRAHRLARDVDAGQVYLNEYFAGGIEVPFGGNRRSGFGREKGFAAVRNYLRIKGVAGRIG</sequence>
<feature type="active site" evidence="2">
    <location>
        <position position="264"/>
    </location>
</feature>
<protein>
    <submittedName>
        <fullName evidence="5">Aldehyde dehydrogenase family protein</fullName>
    </submittedName>
</protein>
<dbReference type="RefSeq" id="WP_311690994.1">
    <property type="nucleotide sequence ID" value="NZ_JAVRHL010000002.1"/>
</dbReference>
<name>A0ABU3DGX0_9RHOB</name>
<evidence type="ECO:0000313" key="5">
    <source>
        <dbReference type="EMBL" id="MDT0682961.1"/>
    </source>
</evidence>
<dbReference type="InterPro" id="IPR016160">
    <property type="entry name" value="Ald_DH_CS_CYS"/>
</dbReference>
<keyword evidence="6" id="KW-1185">Reference proteome</keyword>
<proteinExistence type="inferred from homology"/>
<dbReference type="Proteomes" id="UP001265259">
    <property type="component" value="Unassembled WGS sequence"/>
</dbReference>
<evidence type="ECO:0000256" key="3">
    <source>
        <dbReference type="RuleBase" id="RU003345"/>
    </source>
</evidence>
<evidence type="ECO:0000313" key="6">
    <source>
        <dbReference type="Proteomes" id="UP001265259"/>
    </source>
</evidence>
<dbReference type="PANTHER" id="PTHR11699">
    <property type="entry name" value="ALDEHYDE DEHYDROGENASE-RELATED"/>
    <property type="match status" value="1"/>
</dbReference>
<dbReference type="InterPro" id="IPR015590">
    <property type="entry name" value="Aldehyde_DH_dom"/>
</dbReference>
<keyword evidence="1 3" id="KW-0560">Oxidoreductase</keyword>
<dbReference type="Gene3D" id="3.40.309.10">
    <property type="entry name" value="Aldehyde Dehydrogenase, Chain A, domain 2"/>
    <property type="match status" value="1"/>
</dbReference>
<evidence type="ECO:0000256" key="2">
    <source>
        <dbReference type="PROSITE-ProRule" id="PRU10007"/>
    </source>
</evidence>
<dbReference type="InterPro" id="IPR016161">
    <property type="entry name" value="Ald_DH/histidinol_DH"/>
</dbReference>
<reference evidence="5 6" key="1">
    <citation type="submission" date="2023-09" db="EMBL/GenBank/DDBJ databases">
        <authorList>
            <person name="Rey-Velasco X."/>
        </authorList>
    </citation>
    <scope>NUCLEOTIDE SEQUENCE [LARGE SCALE GENOMIC DNA]</scope>
    <source>
        <strain evidence="5 6">F158</strain>
    </source>
</reference>
<feature type="domain" description="Aldehyde dehydrogenase" evidence="4">
    <location>
        <begin position="36"/>
        <end position="489"/>
    </location>
</feature>
<dbReference type="InterPro" id="IPR016163">
    <property type="entry name" value="Ald_DH_C"/>
</dbReference>
<dbReference type="EMBL" id="JAVRHL010000002">
    <property type="protein sequence ID" value="MDT0682961.1"/>
    <property type="molecule type" value="Genomic_DNA"/>
</dbReference>
<dbReference type="InterPro" id="IPR016162">
    <property type="entry name" value="Ald_DH_N"/>
</dbReference>
<dbReference type="SUPFAM" id="SSF53720">
    <property type="entry name" value="ALDH-like"/>
    <property type="match status" value="1"/>
</dbReference>
<dbReference type="InterPro" id="IPR029510">
    <property type="entry name" value="Ald_DH_CS_GLU"/>
</dbReference>
<gene>
    <name evidence="5" type="ORF">RM543_09705</name>
</gene>
<accession>A0ABU3DGX0</accession>
<comment type="caution">
    <text evidence="5">The sequence shown here is derived from an EMBL/GenBank/DDBJ whole genome shotgun (WGS) entry which is preliminary data.</text>
</comment>
<organism evidence="5 6">
    <name type="scientific">Tropicimonas omnivorans</name>
    <dbReference type="NCBI Taxonomy" id="3075590"/>
    <lineage>
        <taxon>Bacteria</taxon>
        <taxon>Pseudomonadati</taxon>
        <taxon>Pseudomonadota</taxon>
        <taxon>Alphaproteobacteria</taxon>
        <taxon>Rhodobacterales</taxon>
        <taxon>Roseobacteraceae</taxon>
        <taxon>Tropicimonas</taxon>
    </lineage>
</organism>
<comment type="similarity">
    <text evidence="3">Belongs to the aldehyde dehydrogenase family.</text>
</comment>
<dbReference type="PROSITE" id="PS00687">
    <property type="entry name" value="ALDEHYDE_DEHYDR_GLU"/>
    <property type="match status" value="1"/>
</dbReference>
<dbReference type="Pfam" id="PF00171">
    <property type="entry name" value="Aldedh"/>
    <property type="match status" value="1"/>
</dbReference>